<proteinExistence type="predicted"/>
<gene>
    <name evidence="1" type="ORF">BG015_008671</name>
</gene>
<evidence type="ECO:0000313" key="1">
    <source>
        <dbReference type="EMBL" id="KAF9149534.1"/>
    </source>
</evidence>
<organism evidence="1 2">
    <name type="scientific">Linnemannia schmuckeri</name>
    <dbReference type="NCBI Taxonomy" id="64567"/>
    <lineage>
        <taxon>Eukaryota</taxon>
        <taxon>Fungi</taxon>
        <taxon>Fungi incertae sedis</taxon>
        <taxon>Mucoromycota</taxon>
        <taxon>Mortierellomycotina</taxon>
        <taxon>Mortierellomycetes</taxon>
        <taxon>Mortierellales</taxon>
        <taxon>Mortierellaceae</taxon>
        <taxon>Linnemannia</taxon>
    </lineage>
</organism>
<dbReference type="AlphaFoldDB" id="A0A9P5VAC5"/>
<reference evidence="1" key="1">
    <citation type="journal article" date="2020" name="Fungal Divers.">
        <title>Resolving the Mortierellaceae phylogeny through synthesis of multi-gene phylogenetics and phylogenomics.</title>
        <authorList>
            <person name="Vandepol N."/>
            <person name="Liber J."/>
            <person name="Desiro A."/>
            <person name="Na H."/>
            <person name="Kennedy M."/>
            <person name="Barry K."/>
            <person name="Grigoriev I.V."/>
            <person name="Miller A.N."/>
            <person name="O'Donnell K."/>
            <person name="Stajich J.E."/>
            <person name="Bonito G."/>
        </authorList>
    </citation>
    <scope>NUCLEOTIDE SEQUENCE</scope>
    <source>
        <strain evidence="1">NRRL 6426</strain>
    </source>
</reference>
<dbReference type="OrthoDB" id="2424341at2759"/>
<dbReference type="EMBL" id="JAAAUQ010000517">
    <property type="protein sequence ID" value="KAF9149534.1"/>
    <property type="molecule type" value="Genomic_DNA"/>
</dbReference>
<keyword evidence="2" id="KW-1185">Reference proteome</keyword>
<dbReference type="Proteomes" id="UP000748756">
    <property type="component" value="Unassembled WGS sequence"/>
</dbReference>
<sequence length="208" mass="23918">MLSASFICDTAEQLPGMSTNIHHSILSEIKPAVNRLPTEMTRFILDLSYEIASTEWVRSRALEADSKRDLSQLFQDLYVFKFTPSGMIPTTHLQEVSVNYPAIHSYRLAVYELRFHSGLYLWTEIGTEYLPRDTNDTHCLVRCLELLNTVKTRLDDIPVRQYVHTPPQRDLDHLLPEDLKPQPTYITPSSRQFFGCIVKTSDDTPKSS</sequence>
<protein>
    <submittedName>
        <fullName evidence="1">Uncharacterized protein</fullName>
    </submittedName>
</protein>
<comment type="caution">
    <text evidence="1">The sequence shown here is derived from an EMBL/GenBank/DDBJ whole genome shotgun (WGS) entry which is preliminary data.</text>
</comment>
<name>A0A9P5VAC5_9FUNG</name>
<accession>A0A9P5VAC5</accession>
<evidence type="ECO:0000313" key="2">
    <source>
        <dbReference type="Proteomes" id="UP000748756"/>
    </source>
</evidence>